<feature type="transmembrane region" description="Helical" evidence="1">
    <location>
        <begin position="80"/>
        <end position="97"/>
    </location>
</feature>
<accession>A0ABS4GU49</accession>
<keyword evidence="1" id="KW-0472">Membrane</keyword>
<gene>
    <name evidence="2" type="ORF">J2Z37_003810</name>
</gene>
<organism evidence="2 3">
    <name type="scientific">Ammoniphilus resinae</name>
    <dbReference type="NCBI Taxonomy" id="861532"/>
    <lineage>
        <taxon>Bacteria</taxon>
        <taxon>Bacillati</taxon>
        <taxon>Bacillota</taxon>
        <taxon>Bacilli</taxon>
        <taxon>Bacillales</taxon>
        <taxon>Paenibacillaceae</taxon>
        <taxon>Aneurinibacillus group</taxon>
        <taxon>Ammoniphilus</taxon>
    </lineage>
</organism>
<reference evidence="2 3" key="1">
    <citation type="submission" date="2021-03" db="EMBL/GenBank/DDBJ databases">
        <title>Genomic Encyclopedia of Type Strains, Phase IV (KMG-IV): sequencing the most valuable type-strain genomes for metagenomic binning, comparative biology and taxonomic classification.</title>
        <authorList>
            <person name="Goeker M."/>
        </authorList>
    </citation>
    <scope>NUCLEOTIDE SEQUENCE [LARGE SCALE GENOMIC DNA]</scope>
    <source>
        <strain evidence="2 3">DSM 24738</strain>
    </source>
</reference>
<keyword evidence="1" id="KW-1133">Transmembrane helix</keyword>
<evidence type="ECO:0000313" key="3">
    <source>
        <dbReference type="Proteomes" id="UP001519343"/>
    </source>
</evidence>
<keyword evidence="3" id="KW-1185">Reference proteome</keyword>
<dbReference type="SUPFAM" id="SSF69304">
    <property type="entry name" value="Tricorn protease N-terminal domain"/>
    <property type="match status" value="1"/>
</dbReference>
<dbReference type="EMBL" id="JAGGKT010000013">
    <property type="protein sequence ID" value="MBP1933797.1"/>
    <property type="molecule type" value="Genomic_DNA"/>
</dbReference>
<dbReference type="Gene3D" id="2.120.10.30">
    <property type="entry name" value="TolB, C-terminal domain"/>
    <property type="match status" value="1"/>
</dbReference>
<keyword evidence="1" id="KW-0812">Transmembrane</keyword>
<proteinExistence type="predicted"/>
<sequence>MSGGQKETMDKFKQSSDVERDPTIAKLLVHLKTMREAVPVNYQLKKDLKQKLLAQMQQMGNVNKAQVPVIQNRSKRTRRWVTSIALVTAVIMVSVLWKTMQGPAVEDLKPFPVQGEFVDADLSPDGKQIILLTKESLLVYDTKGQKINSIPLPEQSEVDSVAYSPLGQEAAFILRDQQRSEIWAANLYGGAKRLIYDAENVPIQSLNWSSDGKWLYVQKGEEIWKLSTNSTQAMHIGQGLRPSVSPGGNHIAIEQNGEIVVLSEKEKQVKKIGKGEKAQWINEKWLVFFDSAKQDLVAVNPLEASTKQVPLGLSGKLHGLPGELHSSVDGSQIIMIGHENKNEISVYTGTSRWR</sequence>
<name>A0ABS4GU49_9BACL</name>
<comment type="caution">
    <text evidence="2">The sequence shown here is derived from an EMBL/GenBank/DDBJ whole genome shotgun (WGS) entry which is preliminary data.</text>
</comment>
<dbReference type="Proteomes" id="UP001519343">
    <property type="component" value="Unassembled WGS sequence"/>
</dbReference>
<evidence type="ECO:0000256" key="1">
    <source>
        <dbReference type="SAM" id="Phobius"/>
    </source>
</evidence>
<dbReference type="RefSeq" id="WP_209811805.1">
    <property type="nucleotide sequence ID" value="NZ_JAGGKT010000013.1"/>
</dbReference>
<evidence type="ECO:0000313" key="2">
    <source>
        <dbReference type="EMBL" id="MBP1933797.1"/>
    </source>
</evidence>
<protein>
    <recommendedName>
        <fullName evidence="4">WD40 repeat domain-containing protein</fullName>
    </recommendedName>
</protein>
<evidence type="ECO:0008006" key="4">
    <source>
        <dbReference type="Google" id="ProtNLM"/>
    </source>
</evidence>
<dbReference type="InterPro" id="IPR011042">
    <property type="entry name" value="6-blade_b-propeller_TolB-like"/>
</dbReference>